<keyword evidence="3 6" id="KW-0378">Hydrolase</keyword>
<evidence type="ECO:0000259" key="5">
    <source>
        <dbReference type="PROSITE" id="PS51935"/>
    </source>
</evidence>
<dbReference type="Proteomes" id="UP000461162">
    <property type="component" value="Unassembled WGS sequence"/>
</dbReference>
<dbReference type="PROSITE" id="PS51935">
    <property type="entry name" value="NLPC_P60"/>
    <property type="match status" value="1"/>
</dbReference>
<dbReference type="EMBL" id="WODC01000005">
    <property type="protein sequence ID" value="MUM77761.1"/>
    <property type="molecule type" value="Genomic_DNA"/>
</dbReference>
<feature type="domain" description="NlpC/P60" evidence="5">
    <location>
        <begin position="59"/>
        <end position="183"/>
    </location>
</feature>
<comment type="similarity">
    <text evidence="1">Belongs to the peptidase C40 family.</text>
</comment>
<dbReference type="InterPro" id="IPR051202">
    <property type="entry name" value="Peptidase_C40"/>
</dbReference>
<dbReference type="InterPro" id="IPR038765">
    <property type="entry name" value="Papain-like_cys_pep_sf"/>
</dbReference>
<gene>
    <name evidence="6" type="ORF">GKC30_08960</name>
</gene>
<keyword evidence="7" id="KW-1185">Reference proteome</keyword>
<protein>
    <submittedName>
        <fullName evidence="6">Glycoside hydrolase</fullName>
    </submittedName>
</protein>
<name>A0A7K1KPF9_9BACT</name>
<keyword evidence="4" id="KW-0788">Thiol protease</keyword>
<dbReference type="InterPro" id="IPR000064">
    <property type="entry name" value="NLP_P60_dom"/>
</dbReference>
<evidence type="ECO:0000256" key="2">
    <source>
        <dbReference type="ARBA" id="ARBA00022670"/>
    </source>
</evidence>
<dbReference type="AlphaFoldDB" id="A0A7K1KPF9"/>
<evidence type="ECO:0000256" key="4">
    <source>
        <dbReference type="ARBA" id="ARBA00022807"/>
    </source>
</evidence>
<dbReference type="Pfam" id="PF00877">
    <property type="entry name" value="NLPC_P60"/>
    <property type="match status" value="1"/>
</dbReference>
<evidence type="ECO:0000313" key="7">
    <source>
        <dbReference type="Proteomes" id="UP000461162"/>
    </source>
</evidence>
<organism evidence="6 7">
    <name type="scientific">Pseudodesulfovibrio alkaliphilus</name>
    <dbReference type="NCBI Taxonomy" id="2661613"/>
    <lineage>
        <taxon>Bacteria</taxon>
        <taxon>Pseudomonadati</taxon>
        <taxon>Thermodesulfobacteriota</taxon>
        <taxon>Desulfovibrionia</taxon>
        <taxon>Desulfovibrionales</taxon>
        <taxon>Desulfovibrionaceae</taxon>
    </lineage>
</organism>
<reference evidence="6 7" key="1">
    <citation type="submission" date="2019-11" db="EMBL/GenBank/DDBJ databases">
        <title>Pseudodesulfovibrio alkaliphilus, sp. nov., an alkaliphilic sulfate-reducing bacteria from mud volcano of Taman peninsula, Russia.</title>
        <authorList>
            <person name="Frolova A."/>
            <person name="Merkel A.Y."/>
            <person name="Slobodkin A.I."/>
        </authorList>
    </citation>
    <scope>NUCLEOTIDE SEQUENCE [LARGE SCALE GENOMIC DNA]</scope>
    <source>
        <strain evidence="6 7">F-1</strain>
    </source>
</reference>
<evidence type="ECO:0000313" key="6">
    <source>
        <dbReference type="EMBL" id="MUM77761.1"/>
    </source>
</evidence>
<dbReference type="GO" id="GO:0008234">
    <property type="term" value="F:cysteine-type peptidase activity"/>
    <property type="evidence" value="ECO:0007669"/>
    <property type="project" value="UniProtKB-KW"/>
</dbReference>
<dbReference type="GO" id="GO:0006508">
    <property type="term" value="P:proteolysis"/>
    <property type="evidence" value="ECO:0007669"/>
    <property type="project" value="UniProtKB-KW"/>
</dbReference>
<dbReference type="RefSeq" id="WP_155934248.1">
    <property type="nucleotide sequence ID" value="NZ_WODC01000005.1"/>
</dbReference>
<proteinExistence type="inferred from homology"/>
<evidence type="ECO:0000256" key="1">
    <source>
        <dbReference type="ARBA" id="ARBA00007074"/>
    </source>
</evidence>
<accession>A0A7K1KPF9</accession>
<dbReference type="SUPFAM" id="SSF54001">
    <property type="entry name" value="Cysteine proteinases"/>
    <property type="match status" value="1"/>
</dbReference>
<keyword evidence="2" id="KW-0645">Protease</keyword>
<evidence type="ECO:0000256" key="3">
    <source>
        <dbReference type="ARBA" id="ARBA00022801"/>
    </source>
</evidence>
<dbReference type="PANTHER" id="PTHR47053:SF1">
    <property type="entry name" value="MUREIN DD-ENDOPEPTIDASE MEPH-RELATED"/>
    <property type="match status" value="1"/>
</dbReference>
<dbReference type="PANTHER" id="PTHR47053">
    <property type="entry name" value="MUREIN DD-ENDOPEPTIDASE MEPH-RELATED"/>
    <property type="match status" value="1"/>
</dbReference>
<sequence length="183" mass="19241">MADTPYAVHASGPARSAQRALTAPLAALLLGGLLLAGCATTGAPPPGATPAATVQRPASDKAAAVIRTARSLVGAPYAWGGASPSTGFDCSGLVWYAYHQNGVTLPRVSWQQFGAGDPVASHDLLPGDLIFHRMKSKDKSLHVGIVTDRGTFIHAPSSGKRVMESILLDDFWRKHFIGARRVF</sequence>
<comment type="caution">
    <text evidence="6">The sequence shown here is derived from an EMBL/GenBank/DDBJ whole genome shotgun (WGS) entry which is preliminary data.</text>
</comment>
<dbReference type="Gene3D" id="3.90.1720.10">
    <property type="entry name" value="endopeptidase domain like (from Nostoc punctiforme)"/>
    <property type="match status" value="1"/>
</dbReference>